<evidence type="ECO:0000313" key="2">
    <source>
        <dbReference type="Proteomes" id="UP000291144"/>
    </source>
</evidence>
<dbReference type="Proteomes" id="UP000291144">
    <property type="component" value="Unassembled WGS sequence"/>
</dbReference>
<keyword evidence="2" id="KW-1185">Reference proteome</keyword>
<dbReference type="AlphaFoldDB" id="A0A4R0KPZ5"/>
<dbReference type="EMBL" id="SJKB01000009">
    <property type="protein sequence ID" value="TCC57975.1"/>
    <property type="molecule type" value="Genomic_DNA"/>
</dbReference>
<evidence type="ECO:0000313" key="1">
    <source>
        <dbReference type="EMBL" id="TCC57975.1"/>
    </source>
</evidence>
<dbReference type="OrthoDB" id="3809259at2"/>
<organism evidence="1 2">
    <name type="scientific">Kribbella pittospori</name>
    <dbReference type="NCBI Taxonomy" id="722689"/>
    <lineage>
        <taxon>Bacteria</taxon>
        <taxon>Bacillati</taxon>
        <taxon>Actinomycetota</taxon>
        <taxon>Actinomycetes</taxon>
        <taxon>Propionibacteriales</taxon>
        <taxon>Kribbellaceae</taxon>
        <taxon>Kribbella</taxon>
    </lineage>
</organism>
<protein>
    <submittedName>
        <fullName evidence="1">Uncharacterized protein</fullName>
    </submittedName>
</protein>
<name>A0A4R0KPZ5_9ACTN</name>
<comment type="caution">
    <text evidence="1">The sequence shown here is derived from an EMBL/GenBank/DDBJ whole genome shotgun (WGS) entry which is preliminary data.</text>
</comment>
<gene>
    <name evidence="1" type="ORF">E0H73_26855</name>
</gene>
<reference evidence="1 2" key="1">
    <citation type="submission" date="2019-02" db="EMBL/GenBank/DDBJ databases">
        <title>Kribbella capetownensis sp. nov. and Kribbella speibonae sp. nov., isolated from soil.</title>
        <authorList>
            <person name="Curtis S.M."/>
            <person name="Norton I."/>
            <person name="Everest G.J."/>
            <person name="Meyers P.R."/>
        </authorList>
    </citation>
    <scope>NUCLEOTIDE SEQUENCE [LARGE SCALE GENOMIC DNA]</scope>
    <source>
        <strain evidence="1 2">NRRL B-24813</strain>
    </source>
</reference>
<proteinExistence type="predicted"/>
<accession>A0A4R0KPZ5</accession>
<sequence length="228" mass="24583">MDALLTSLPTLVTAERFQRLELGWGLVRAPLADFAKAFTPQIRTLIGPLVKIPGVTRIDLRDDDGVAKPETVTVKDRAGYVAAIASLRKVWDSYLSVQLIRRPSQYVGKLGRPVFRGSLFDAGAEYRIHAAVADLARVTEVQVGPESANLTIARDIADAELATTLKAMAELPAANPIDLAVSDDPETFDITWIGQVTGGKFIAPSPAPAKVDPALITRVTTVWARASR</sequence>
<dbReference type="RefSeq" id="WP_131361337.1">
    <property type="nucleotide sequence ID" value="NZ_SJKB01000009.1"/>
</dbReference>